<dbReference type="EMBL" id="MU806665">
    <property type="protein sequence ID" value="KAJ3833603.1"/>
    <property type="molecule type" value="Genomic_DNA"/>
</dbReference>
<organism evidence="2 3">
    <name type="scientific">Lentinula raphanica</name>
    <dbReference type="NCBI Taxonomy" id="153919"/>
    <lineage>
        <taxon>Eukaryota</taxon>
        <taxon>Fungi</taxon>
        <taxon>Dikarya</taxon>
        <taxon>Basidiomycota</taxon>
        <taxon>Agaricomycotina</taxon>
        <taxon>Agaricomycetes</taxon>
        <taxon>Agaricomycetidae</taxon>
        <taxon>Agaricales</taxon>
        <taxon>Marasmiineae</taxon>
        <taxon>Omphalotaceae</taxon>
        <taxon>Lentinula</taxon>
    </lineage>
</organism>
<gene>
    <name evidence="2" type="ORF">F5878DRAFT_645809</name>
</gene>
<feature type="region of interest" description="Disordered" evidence="1">
    <location>
        <begin position="349"/>
        <end position="382"/>
    </location>
</feature>
<accession>A0AA38NZN0</accession>
<dbReference type="AlphaFoldDB" id="A0AA38NZN0"/>
<evidence type="ECO:0000313" key="2">
    <source>
        <dbReference type="EMBL" id="KAJ3833603.1"/>
    </source>
</evidence>
<feature type="region of interest" description="Disordered" evidence="1">
    <location>
        <begin position="1"/>
        <end position="42"/>
    </location>
</feature>
<evidence type="ECO:0000313" key="3">
    <source>
        <dbReference type="Proteomes" id="UP001163846"/>
    </source>
</evidence>
<name>A0AA38NZN0_9AGAR</name>
<protein>
    <submittedName>
        <fullName evidence="2">Uncharacterized protein</fullName>
    </submittedName>
</protein>
<feature type="compositionally biased region" description="Polar residues" evidence="1">
    <location>
        <begin position="1"/>
        <end position="29"/>
    </location>
</feature>
<proteinExistence type="predicted"/>
<keyword evidence="3" id="KW-1185">Reference proteome</keyword>
<dbReference type="Proteomes" id="UP001163846">
    <property type="component" value="Unassembled WGS sequence"/>
</dbReference>
<evidence type="ECO:0000256" key="1">
    <source>
        <dbReference type="SAM" id="MobiDB-lite"/>
    </source>
</evidence>
<sequence length="420" mass="48986">MNGDSQHADNVSISSDSAQAMETQESQRPASPDGWPTGSTNNMGWGRAGFGLYDAGWSGDPPSNRHRHISNSSALQNLRTDFDNAHLTFEGTTHRDTGLDHLETKIWATVQSYRSSDEARQTHCSYPSFTGAQVLRRLDEVNAQLGSRVQEQETLVKEVAEASSTLSTLQSRKKQVSTDIHSLRQTQRELEALKEIAYAPICSLSDLGNFVRGYFNHRQSRIFNAEMQWPLEKHRELATLGAQNLDKSAWVFLSVRLFSYTYEPHRDYIMNTNDKAQGRSKFDVSLSQLTRPGMQFHHFKSYKPPHMLPKKPQETQIESKVLTPQQEARKRYEERNLVQRRQKARERMAKRRAENHEKEREIQKPYEERYRQRHREDRRYEEDRRRCLRYIENHGAKSFHLYLKRHNGHLQRPDDYAESG</sequence>
<reference evidence="2" key="1">
    <citation type="submission" date="2022-08" db="EMBL/GenBank/DDBJ databases">
        <authorList>
            <consortium name="DOE Joint Genome Institute"/>
            <person name="Min B."/>
            <person name="Riley R."/>
            <person name="Sierra-Patev S."/>
            <person name="Naranjo-Ortiz M."/>
            <person name="Looney B."/>
            <person name="Konkel Z."/>
            <person name="Slot J.C."/>
            <person name="Sakamoto Y."/>
            <person name="Steenwyk J.L."/>
            <person name="Rokas A."/>
            <person name="Carro J."/>
            <person name="Camarero S."/>
            <person name="Ferreira P."/>
            <person name="Molpeceres G."/>
            <person name="Ruiz-Duenas F.J."/>
            <person name="Serrano A."/>
            <person name="Henrissat B."/>
            <person name="Drula E."/>
            <person name="Hughes K.W."/>
            <person name="Mata J.L."/>
            <person name="Ishikawa N.K."/>
            <person name="Vargas-Isla R."/>
            <person name="Ushijima S."/>
            <person name="Smith C.A."/>
            <person name="Ahrendt S."/>
            <person name="Andreopoulos W."/>
            <person name="He G."/>
            <person name="Labutti K."/>
            <person name="Lipzen A."/>
            <person name="Ng V."/>
            <person name="Sandor L."/>
            <person name="Barry K."/>
            <person name="Martinez A.T."/>
            <person name="Xiao Y."/>
            <person name="Gibbons J.G."/>
            <person name="Terashima K."/>
            <person name="Hibbett D.S."/>
            <person name="Grigoriev I.V."/>
        </authorList>
    </citation>
    <scope>NUCLEOTIDE SEQUENCE</scope>
    <source>
        <strain evidence="2">TFB9207</strain>
    </source>
</reference>
<comment type="caution">
    <text evidence="2">The sequence shown here is derived from an EMBL/GenBank/DDBJ whole genome shotgun (WGS) entry which is preliminary data.</text>
</comment>